<gene>
    <name evidence="3" type="ORF">FSB_LOCUS40671</name>
</gene>
<feature type="domain" description="DUF4220" evidence="2">
    <location>
        <begin position="57"/>
        <end position="370"/>
    </location>
</feature>
<organism evidence="3">
    <name type="scientific">Fagus sylvatica</name>
    <name type="common">Beechnut</name>
    <dbReference type="NCBI Taxonomy" id="28930"/>
    <lineage>
        <taxon>Eukaryota</taxon>
        <taxon>Viridiplantae</taxon>
        <taxon>Streptophyta</taxon>
        <taxon>Embryophyta</taxon>
        <taxon>Tracheophyta</taxon>
        <taxon>Spermatophyta</taxon>
        <taxon>Magnoliopsida</taxon>
        <taxon>eudicotyledons</taxon>
        <taxon>Gunneridae</taxon>
        <taxon>Pentapetalae</taxon>
        <taxon>rosids</taxon>
        <taxon>fabids</taxon>
        <taxon>Fagales</taxon>
        <taxon>Fagaceae</taxon>
        <taxon>Fagus</taxon>
    </lineage>
</organism>
<dbReference type="Pfam" id="PF13968">
    <property type="entry name" value="DUF4220"/>
    <property type="match status" value="1"/>
</dbReference>
<evidence type="ECO:0000256" key="1">
    <source>
        <dbReference type="SAM" id="Phobius"/>
    </source>
</evidence>
<feature type="transmembrane region" description="Helical" evidence="1">
    <location>
        <begin position="20"/>
        <end position="41"/>
    </location>
</feature>
<evidence type="ECO:0000259" key="2">
    <source>
        <dbReference type="Pfam" id="PF13968"/>
    </source>
</evidence>
<dbReference type="AlphaFoldDB" id="A0A2N9HME4"/>
<accession>A0A2N9HME4</accession>
<keyword evidence="1" id="KW-0812">Transmembrane</keyword>
<sequence length="453" mass="52546">MADPLVSLMDFLGLFELWNNWNVEMLVLVSFAFQITLTLFGSRRRSIPGFWIRFVVWSTYLLSNTVAKIVMGKLTGIDTKQIHHRELKGLLAPLIFVQIGNPDSITAYSIEDNRLELRQLLGLIIQVGVVIWIIVRCWDPTSPISFLLLPMFLAGITKYGESVWALRTALTGESGITISEIDQEENVPTLFRQLPESIPGVELILKAYYRFDCLKPHLENWLYQPLYDTHPWISIAAYPPEDVFLITEIELGFMYDVLYTKAPVIYTRQGCILRIISLLSLVSVLCGFAILSRHAGIELKYVLFIYVVLIGAVILELYQIILLPFSEWAILKMMKHHNKPGVMKCLRALGPKSSNRKRWSNSLGQFNLFSFCLHDEQLKLRRIIKFRGIDMELRKNRNRIRVDFPKELKELIVHEMKEIDTMRDSKPITQRGQWALERYGCLNSEFKWSVERF</sequence>
<reference evidence="3" key="1">
    <citation type="submission" date="2018-02" db="EMBL/GenBank/DDBJ databases">
        <authorList>
            <person name="Cohen D.B."/>
            <person name="Kent A.D."/>
        </authorList>
    </citation>
    <scope>NUCLEOTIDE SEQUENCE</scope>
</reference>
<keyword evidence="1" id="KW-0472">Membrane</keyword>
<dbReference type="EMBL" id="OIVN01003668">
    <property type="protein sequence ID" value="SPD12789.1"/>
    <property type="molecule type" value="Genomic_DNA"/>
</dbReference>
<protein>
    <recommendedName>
        <fullName evidence="2">DUF4220 domain-containing protein</fullName>
    </recommendedName>
</protein>
<name>A0A2N9HME4_FAGSY</name>
<dbReference type="PANTHER" id="PTHR31325">
    <property type="entry name" value="OS01G0798800 PROTEIN-RELATED"/>
    <property type="match status" value="1"/>
</dbReference>
<feature type="transmembrane region" description="Helical" evidence="1">
    <location>
        <begin position="50"/>
        <end position="70"/>
    </location>
</feature>
<feature type="transmembrane region" description="Helical" evidence="1">
    <location>
        <begin position="117"/>
        <end position="135"/>
    </location>
</feature>
<feature type="transmembrane region" description="Helical" evidence="1">
    <location>
        <begin position="303"/>
        <end position="325"/>
    </location>
</feature>
<keyword evidence="1" id="KW-1133">Transmembrane helix</keyword>
<proteinExistence type="predicted"/>
<dbReference type="InterPro" id="IPR025315">
    <property type="entry name" value="DUF4220"/>
</dbReference>
<feature type="transmembrane region" description="Helical" evidence="1">
    <location>
        <begin position="271"/>
        <end position="291"/>
    </location>
</feature>
<evidence type="ECO:0000313" key="3">
    <source>
        <dbReference type="EMBL" id="SPD12789.1"/>
    </source>
</evidence>